<dbReference type="PANTHER" id="PTHR43429">
    <property type="entry name" value="PYRIDINE NUCLEOTIDE-DISULFIDE OXIDOREDUCTASE DOMAIN-CONTAINING"/>
    <property type="match status" value="1"/>
</dbReference>
<dbReference type="PANTHER" id="PTHR43429:SF1">
    <property type="entry name" value="NAD(P)H SULFUR OXIDOREDUCTASE (COA-DEPENDENT)"/>
    <property type="match status" value="1"/>
</dbReference>
<dbReference type="InterPro" id="IPR050260">
    <property type="entry name" value="FAD-bd_OxRdtase"/>
</dbReference>
<reference evidence="10" key="1">
    <citation type="submission" date="2012-03" db="EMBL/GenBank/DDBJ databases">
        <title>Complete genome of Caldisphaera lagunensis DSM 15908.</title>
        <authorList>
            <person name="Lucas S."/>
            <person name="Copeland A."/>
            <person name="Lapidus A."/>
            <person name="Glavina del Rio T."/>
            <person name="Dalin E."/>
            <person name="Tice H."/>
            <person name="Bruce D."/>
            <person name="Goodwin L."/>
            <person name="Pitluck S."/>
            <person name="Peters L."/>
            <person name="Mikhailova N."/>
            <person name="Teshima H."/>
            <person name="Kyrpides N."/>
            <person name="Mavromatis K."/>
            <person name="Ivanova N."/>
            <person name="Brettin T."/>
            <person name="Detter J.C."/>
            <person name="Han C."/>
            <person name="Larimer F."/>
            <person name="Land M."/>
            <person name="Hauser L."/>
            <person name="Markowitz V."/>
            <person name="Cheng J.-F."/>
            <person name="Hugenholtz P."/>
            <person name="Woyke T."/>
            <person name="Wu D."/>
            <person name="Spring S."/>
            <person name="Schroeder M."/>
            <person name="Brambilla E."/>
            <person name="Klenk H.-P."/>
            <person name="Eisen J.A."/>
        </authorList>
    </citation>
    <scope>NUCLEOTIDE SEQUENCE [LARGE SCALE GENOMIC DNA]</scope>
    <source>
        <strain evidence="10">DSM 15908 / JCM 11604 / IC-154</strain>
    </source>
</reference>
<dbReference type="PRINTS" id="PR00411">
    <property type="entry name" value="PNDRDTASEI"/>
</dbReference>
<feature type="domain" description="FAD/NAD(P)-binding" evidence="8">
    <location>
        <begin position="3"/>
        <end position="294"/>
    </location>
</feature>
<dbReference type="GeneID" id="14211768"/>
<dbReference type="Gene3D" id="3.50.50.60">
    <property type="entry name" value="FAD/NAD(P)-binding domain"/>
    <property type="match status" value="2"/>
</dbReference>
<dbReference type="AlphaFoldDB" id="L0AAW9"/>
<protein>
    <submittedName>
        <fullName evidence="9">NAD(FAD)-dependent dehydrogenase</fullName>
    </submittedName>
</protein>
<evidence type="ECO:0000256" key="4">
    <source>
        <dbReference type="ARBA" id="ARBA00022827"/>
    </source>
</evidence>
<evidence type="ECO:0000256" key="1">
    <source>
        <dbReference type="ARBA" id="ARBA00001974"/>
    </source>
</evidence>
<accession>L0AAW9</accession>
<dbReference type="InterPro" id="IPR036188">
    <property type="entry name" value="FAD/NAD-bd_sf"/>
</dbReference>
<dbReference type="Pfam" id="PF07992">
    <property type="entry name" value="Pyr_redox_2"/>
    <property type="match status" value="1"/>
</dbReference>
<comment type="cofactor">
    <cofactor evidence="1">
        <name>FAD</name>
        <dbReference type="ChEBI" id="CHEBI:57692"/>
    </cofactor>
</comment>
<dbReference type="STRING" id="1056495.Calag_0508"/>
<evidence type="ECO:0000256" key="5">
    <source>
        <dbReference type="ARBA" id="ARBA00023002"/>
    </source>
</evidence>
<feature type="domain" description="Pyridine nucleotide-disulphide oxidoreductase dimerisation" evidence="7">
    <location>
        <begin position="337"/>
        <end position="440"/>
    </location>
</feature>
<evidence type="ECO:0000259" key="7">
    <source>
        <dbReference type="Pfam" id="PF02852"/>
    </source>
</evidence>
<name>L0AAW9_CALLD</name>
<evidence type="ECO:0000256" key="2">
    <source>
        <dbReference type="ARBA" id="ARBA00009130"/>
    </source>
</evidence>
<dbReference type="SUPFAM" id="SSF55424">
    <property type="entry name" value="FAD/NAD-linked reductases, dimerisation (C-terminal) domain"/>
    <property type="match status" value="1"/>
</dbReference>
<keyword evidence="3" id="KW-0285">Flavoprotein</keyword>
<gene>
    <name evidence="9" type="ordered locus">Calag_0508</name>
</gene>
<keyword evidence="4" id="KW-0274">FAD</keyword>
<dbReference type="EMBL" id="CP003378">
    <property type="protein sequence ID" value="AFZ70272.1"/>
    <property type="molecule type" value="Genomic_DNA"/>
</dbReference>
<dbReference type="InterPro" id="IPR004099">
    <property type="entry name" value="Pyr_nucl-diS_OxRdtase_dimer"/>
</dbReference>
<keyword evidence="5" id="KW-0560">Oxidoreductase</keyword>
<keyword evidence="10" id="KW-1185">Reference proteome</keyword>
<evidence type="ECO:0000313" key="9">
    <source>
        <dbReference type="EMBL" id="AFZ70272.1"/>
    </source>
</evidence>
<dbReference type="Pfam" id="PF02852">
    <property type="entry name" value="Pyr_redox_dim"/>
    <property type="match status" value="1"/>
</dbReference>
<keyword evidence="6" id="KW-0676">Redox-active center</keyword>
<proteinExistence type="inferred from homology"/>
<dbReference type="GO" id="GO:0016491">
    <property type="term" value="F:oxidoreductase activity"/>
    <property type="evidence" value="ECO:0007669"/>
    <property type="project" value="UniProtKB-KW"/>
</dbReference>
<sequence precursor="true">MQKIVIIGAGAGGMAVASRAKRLNNSLNVTVLEKTNYASFALCGIPYYIGNIVKELDDLLFYPPEEFTKRGIDLKFGKEVTEVDVENKTLRFRDLKTGKEETISWDKLVLATGAKSKVSKIWPEINNAKNIFYITHLDSGEIIRNYALNLGKGKKAIIIGSGYVGLELIENLINLGLKVTVIEALNQILPRMLDPDLAGIVEDYLKTKGVEIIKNSPVESFEIQNNLAVKVKTSNGNFDGDMFVIGIGIEPNNDLAKQMKLNLGNSGGVIVNEKLLTNNPDVYAVGDVTEHKDLITGKYVWRPFAQIANKMGYIAGSNIGGMEAEFRGSVGTSALKAFDIIIARTGLSKAEAEKLGFKPIEASMNAGIRAHYIPGGENKIYLKIVADNKTGKLLGAQAIGPGESVFWRVNVIASLLTIKGTIWDLFNSDIGYQPTLSPAWDPLIIASRLLMRDLGEKPPSSL</sequence>
<evidence type="ECO:0000313" key="10">
    <source>
        <dbReference type="Proteomes" id="UP000010469"/>
    </source>
</evidence>
<dbReference type="Proteomes" id="UP000010469">
    <property type="component" value="Chromosome"/>
</dbReference>
<dbReference type="RefSeq" id="WP_015232170.1">
    <property type="nucleotide sequence ID" value="NC_019791.1"/>
</dbReference>
<dbReference type="InParanoid" id="L0AAW9"/>
<dbReference type="HOGENOM" id="CLU_003291_1_2_2"/>
<evidence type="ECO:0000256" key="6">
    <source>
        <dbReference type="ARBA" id="ARBA00023284"/>
    </source>
</evidence>
<dbReference type="eggNOG" id="arCOG01069">
    <property type="taxonomic scope" value="Archaea"/>
</dbReference>
<dbReference type="InterPro" id="IPR023753">
    <property type="entry name" value="FAD/NAD-binding_dom"/>
</dbReference>
<evidence type="ECO:0000259" key="8">
    <source>
        <dbReference type="Pfam" id="PF07992"/>
    </source>
</evidence>
<dbReference type="InterPro" id="IPR016156">
    <property type="entry name" value="FAD/NAD-linked_Rdtase_dimer_sf"/>
</dbReference>
<evidence type="ECO:0000256" key="3">
    <source>
        <dbReference type="ARBA" id="ARBA00022630"/>
    </source>
</evidence>
<dbReference type="SUPFAM" id="SSF51905">
    <property type="entry name" value="FAD/NAD(P)-binding domain"/>
    <property type="match status" value="1"/>
</dbReference>
<comment type="similarity">
    <text evidence="2">Belongs to the class-III pyridine nucleotide-disulfide oxidoreductase family.</text>
</comment>
<organism evidence="9 10">
    <name type="scientific">Caldisphaera lagunensis (strain DSM 15908 / JCM 11604 / ANMR 0165 / IC-154)</name>
    <dbReference type="NCBI Taxonomy" id="1056495"/>
    <lineage>
        <taxon>Archaea</taxon>
        <taxon>Thermoproteota</taxon>
        <taxon>Thermoprotei</taxon>
        <taxon>Acidilobales</taxon>
        <taxon>Caldisphaeraceae</taxon>
        <taxon>Caldisphaera</taxon>
    </lineage>
</organism>
<dbReference type="PRINTS" id="PR00368">
    <property type="entry name" value="FADPNR"/>
</dbReference>
<dbReference type="KEGG" id="clg:Calag_0508"/>